<comment type="subcellular location">
    <subcellularLocation>
        <location evidence="2">Cytoplasm</location>
    </subcellularLocation>
    <subcellularLocation>
        <location evidence="1">Nucleus</location>
    </subcellularLocation>
</comment>
<feature type="compositionally biased region" description="Low complexity" evidence="6">
    <location>
        <begin position="353"/>
        <end position="368"/>
    </location>
</feature>
<dbReference type="PANTHER" id="PTHR12225">
    <property type="entry name" value="ADHESION REGULATING MOLECULE 1 110 KDA CELL MEMBRANE GLYCOPROTEIN"/>
    <property type="match status" value="1"/>
</dbReference>
<feature type="compositionally biased region" description="Low complexity" evidence="6">
    <location>
        <begin position="190"/>
        <end position="232"/>
    </location>
</feature>
<dbReference type="GO" id="GO:0008541">
    <property type="term" value="C:proteasome regulatory particle, lid subcomplex"/>
    <property type="evidence" value="ECO:0007669"/>
    <property type="project" value="TreeGrafter"/>
</dbReference>
<dbReference type="OMA" id="RSPQFMQ"/>
<dbReference type="InterPro" id="IPR038633">
    <property type="entry name" value="Rpn13/ADRM1_Pru_sf"/>
</dbReference>
<evidence type="ECO:0000256" key="6">
    <source>
        <dbReference type="SAM" id="MobiDB-lite"/>
    </source>
</evidence>
<keyword evidence="10" id="KW-1185">Reference proteome</keyword>
<dbReference type="OrthoDB" id="340431at2759"/>
<dbReference type="InterPro" id="IPR006773">
    <property type="entry name" value="Rpn13/ADRM1"/>
</dbReference>
<feature type="domain" description="DEUBAD" evidence="7">
    <location>
        <begin position="257"/>
        <end position="362"/>
    </location>
</feature>
<sequence length="398" mass="41638">MKVQSNFKYLRNVVGTRIYTRILNPCMFGPQKPLVEFKAGKMLIRGKMVIPDKRKGKIELAQSPDDQLMHFRWKDRSTGQVETDLIIFPDEAVFKKVKQCTTGRVFLLEWKSTERRLFFWMQEPSDEKDAELCEKVNKALNSPPAAEGGEAGAGGVPGLAGMSQEQLLAMMGMGGLGGMGGGGGARRGSARGAAAASAPPSGAQPAAGGARSAAPTPSTPAPTTTARSTDASIGEQQLQNILRELGAAQGGGAGAAGGQAPEDVDLSSVMTSEALLPLLSNPAVAEQLLPYLPEGQRNPEELRELVRSPQFHQALQAFNSALQSGALADVLPALGLPASAAGGGVQDFLRALQEQSQRQSGGQQQQQGGSQGGNEPAGGEKKDDKDGSSGKDGDMDTS</sequence>
<feature type="compositionally biased region" description="Basic and acidic residues" evidence="6">
    <location>
        <begin position="378"/>
        <end position="398"/>
    </location>
</feature>
<dbReference type="Pfam" id="PF16550">
    <property type="entry name" value="RPN13_C"/>
    <property type="match status" value="1"/>
</dbReference>
<dbReference type="EMBL" id="KB008036">
    <property type="protein sequence ID" value="ELR15116.1"/>
    <property type="molecule type" value="Genomic_DNA"/>
</dbReference>
<feature type="region of interest" description="Disordered" evidence="6">
    <location>
        <begin position="180"/>
        <end position="232"/>
    </location>
</feature>
<dbReference type="GO" id="GO:0005737">
    <property type="term" value="C:cytoplasm"/>
    <property type="evidence" value="ECO:0007669"/>
    <property type="project" value="UniProtKB-SubCell"/>
</dbReference>
<evidence type="ECO:0000256" key="3">
    <source>
        <dbReference type="ARBA" id="ARBA00022490"/>
    </source>
</evidence>
<name>L8GSN9_ACACF</name>
<dbReference type="GO" id="GO:0005634">
    <property type="term" value="C:nucleus"/>
    <property type="evidence" value="ECO:0007669"/>
    <property type="project" value="UniProtKB-SubCell"/>
</dbReference>
<evidence type="ECO:0000259" key="7">
    <source>
        <dbReference type="PROSITE" id="PS51916"/>
    </source>
</evidence>
<evidence type="ECO:0000256" key="1">
    <source>
        <dbReference type="ARBA" id="ARBA00004123"/>
    </source>
</evidence>
<evidence type="ECO:0000259" key="8">
    <source>
        <dbReference type="PROSITE" id="PS51917"/>
    </source>
</evidence>
<keyword evidence="4" id="KW-0647">Proteasome</keyword>
<dbReference type="CDD" id="cd13314">
    <property type="entry name" value="PH_Rpn13"/>
    <property type="match status" value="1"/>
</dbReference>
<dbReference type="AlphaFoldDB" id="L8GSN9"/>
<dbReference type="GO" id="GO:0070628">
    <property type="term" value="F:proteasome binding"/>
    <property type="evidence" value="ECO:0007669"/>
    <property type="project" value="TreeGrafter"/>
</dbReference>
<dbReference type="PROSITE" id="PS51917">
    <property type="entry name" value="PRU"/>
    <property type="match status" value="1"/>
</dbReference>
<protein>
    <submittedName>
        <fullName evidence="9">Adhesion regulating molecule region protein, putative</fullName>
    </submittedName>
</protein>
<dbReference type="Pfam" id="PF04683">
    <property type="entry name" value="Rpn13_ADRM1_Pru"/>
    <property type="match status" value="1"/>
</dbReference>
<dbReference type="GeneID" id="14915644"/>
<feature type="region of interest" description="Disordered" evidence="6">
    <location>
        <begin position="351"/>
        <end position="398"/>
    </location>
</feature>
<proteinExistence type="predicted"/>
<evidence type="ECO:0000256" key="4">
    <source>
        <dbReference type="ARBA" id="ARBA00022942"/>
    </source>
</evidence>
<gene>
    <name evidence="9" type="ORF">ACA1_215980</name>
</gene>
<keyword evidence="5" id="KW-0539">Nucleus</keyword>
<dbReference type="KEGG" id="acan:ACA1_215980"/>
<dbReference type="STRING" id="1257118.L8GSN9"/>
<dbReference type="PANTHER" id="PTHR12225:SF0">
    <property type="entry name" value="PROTEASOMAL UBIQUITIN RECEPTOR ADRM1"/>
    <property type="match status" value="1"/>
</dbReference>
<dbReference type="PROSITE" id="PS51916">
    <property type="entry name" value="DEUBAD"/>
    <property type="match status" value="1"/>
</dbReference>
<accession>L8GSN9</accession>
<dbReference type="Gene3D" id="1.10.2020.20">
    <property type="match status" value="1"/>
</dbReference>
<dbReference type="InterPro" id="IPR044867">
    <property type="entry name" value="DEUBAD_dom"/>
</dbReference>
<evidence type="ECO:0000256" key="2">
    <source>
        <dbReference type="ARBA" id="ARBA00004496"/>
    </source>
</evidence>
<dbReference type="RefSeq" id="XP_004337129.1">
    <property type="nucleotide sequence ID" value="XM_004337081.1"/>
</dbReference>
<dbReference type="GO" id="GO:0061133">
    <property type="term" value="F:endopeptidase activator activity"/>
    <property type="evidence" value="ECO:0007669"/>
    <property type="project" value="TreeGrafter"/>
</dbReference>
<dbReference type="InterPro" id="IPR032368">
    <property type="entry name" value="RPN13_DEUBAD"/>
</dbReference>
<dbReference type="FunFam" id="2.30.29.70:FF:000001">
    <property type="entry name" value="Proteasomal ubiquitin receptor ADRM1"/>
    <property type="match status" value="1"/>
</dbReference>
<dbReference type="InterPro" id="IPR044868">
    <property type="entry name" value="Rpn13/ADRM1_Pru"/>
</dbReference>
<organism evidence="9 10">
    <name type="scientific">Acanthamoeba castellanii (strain ATCC 30010 / Neff)</name>
    <dbReference type="NCBI Taxonomy" id="1257118"/>
    <lineage>
        <taxon>Eukaryota</taxon>
        <taxon>Amoebozoa</taxon>
        <taxon>Discosea</taxon>
        <taxon>Longamoebia</taxon>
        <taxon>Centramoebida</taxon>
        <taxon>Acanthamoebidae</taxon>
        <taxon>Acanthamoeba</taxon>
    </lineage>
</organism>
<evidence type="ECO:0000313" key="9">
    <source>
        <dbReference type="EMBL" id="ELR15116.1"/>
    </source>
</evidence>
<feature type="domain" description="Pru" evidence="8">
    <location>
        <begin position="29"/>
        <end position="143"/>
    </location>
</feature>
<dbReference type="Proteomes" id="UP000011083">
    <property type="component" value="Unassembled WGS sequence"/>
</dbReference>
<reference evidence="9 10" key="1">
    <citation type="journal article" date="2013" name="Genome Biol.">
        <title>Genome of Acanthamoeba castellanii highlights extensive lateral gene transfer and early evolution of tyrosine kinase signaling.</title>
        <authorList>
            <person name="Clarke M."/>
            <person name="Lohan A.J."/>
            <person name="Liu B."/>
            <person name="Lagkouvardos I."/>
            <person name="Roy S."/>
            <person name="Zafar N."/>
            <person name="Bertelli C."/>
            <person name="Schilde C."/>
            <person name="Kianianmomeni A."/>
            <person name="Burglin T.R."/>
            <person name="Frech C."/>
            <person name="Turcotte B."/>
            <person name="Kopec K.O."/>
            <person name="Synnott J.M."/>
            <person name="Choo C."/>
            <person name="Paponov I."/>
            <person name="Finkler A."/>
            <person name="Soon Heng Tan C."/>
            <person name="Hutchins A.P."/>
            <person name="Weinmeier T."/>
            <person name="Rattei T."/>
            <person name="Chu J.S."/>
            <person name="Gimenez G."/>
            <person name="Irimia M."/>
            <person name="Rigden D.J."/>
            <person name="Fitzpatrick D.A."/>
            <person name="Lorenzo-Morales J."/>
            <person name="Bateman A."/>
            <person name="Chiu C.H."/>
            <person name="Tang P."/>
            <person name="Hegemann P."/>
            <person name="Fromm H."/>
            <person name="Raoult D."/>
            <person name="Greub G."/>
            <person name="Miranda-Saavedra D."/>
            <person name="Chen N."/>
            <person name="Nash P."/>
            <person name="Ginger M.L."/>
            <person name="Horn M."/>
            <person name="Schaap P."/>
            <person name="Caler L."/>
            <person name="Loftus B."/>
        </authorList>
    </citation>
    <scope>NUCLEOTIDE SEQUENCE [LARGE SCALE GENOMIC DNA]</scope>
    <source>
        <strain evidence="9 10">Neff</strain>
    </source>
</reference>
<keyword evidence="3" id="KW-0963">Cytoplasm</keyword>
<evidence type="ECO:0000256" key="5">
    <source>
        <dbReference type="ARBA" id="ARBA00023242"/>
    </source>
</evidence>
<dbReference type="Gene3D" id="2.30.29.70">
    <property type="entry name" value="Proteasomal ubiquitin receptor Rpn13/ADRM1"/>
    <property type="match status" value="1"/>
</dbReference>
<dbReference type="InterPro" id="IPR038108">
    <property type="entry name" value="RPN13_DEUBAD_sf"/>
</dbReference>
<dbReference type="VEuPathDB" id="AmoebaDB:ACA1_215980"/>
<evidence type="ECO:0000313" key="10">
    <source>
        <dbReference type="Proteomes" id="UP000011083"/>
    </source>
</evidence>